<evidence type="ECO:0000313" key="3">
    <source>
        <dbReference type="Proteomes" id="UP000562984"/>
    </source>
</evidence>
<comment type="caution">
    <text evidence="2">The sequence shown here is derived from an EMBL/GenBank/DDBJ whole genome shotgun (WGS) entry which is preliminary data.</text>
</comment>
<accession>A0A849ACN8</accession>
<organism evidence="2 3">
    <name type="scientific">Nakamurella aerolata</name>
    <dbReference type="NCBI Taxonomy" id="1656892"/>
    <lineage>
        <taxon>Bacteria</taxon>
        <taxon>Bacillati</taxon>
        <taxon>Actinomycetota</taxon>
        <taxon>Actinomycetes</taxon>
        <taxon>Nakamurellales</taxon>
        <taxon>Nakamurellaceae</taxon>
        <taxon>Nakamurella</taxon>
    </lineage>
</organism>
<evidence type="ECO:0000256" key="1">
    <source>
        <dbReference type="SAM" id="MobiDB-lite"/>
    </source>
</evidence>
<dbReference type="AlphaFoldDB" id="A0A849ACN8"/>
<dbReference type="EMBL" id="JABEND010000014">
    <property type="protein sequence ID" value="NNG37493.1"/>
    <property type="molecule type" value="Genomic_DNA"/>
</dbReference>
<feature type="compositionally biased region" description="Polar residues" evidence="1">
    <location>
        <begin position="40"/>
        <end position="49"/>
    </location>
</feature>
<name>A0A849ACN8_9ACTN</name>
<feature type="region of interest" description="Disordered" evidence="1">
    <location>
        <begin position="40"/>
        <end position="113"/>
    </location>
</feature>
<sequence>MNKASLTVLLSVILVLCAGIVGASAYLIGRDRGTDSTVAAAQSIDTTPTSGPRPPGPSGPPPASSGGPGAGVGASGQQSAGPSAQPSAAQSSSAASSAQEPPVDVPTEGGESTQVRFADQQTADQPGAAAVRDLLQQHFNAINTHDYAGWAETVTSEQPEKIDESRWWDEYSSTVDTEIVIEEVHDEPRQVVFSLRSRQDPEKSFDGTSSCTDWRLTWPLIDEGSGLRVGVAAAGSAQPRDCDA</sequence>
<gene>
    <name evidence="2" type="ORF">HKD39_17665</name>
</gene>
<reference evidence="2 3" key="1">
    <citation type="submission" date="2020-05" db="EMBL/GenBank/DDBJ databases">
        <title>Nakamurella sp. DB0629 isolated from air conditioner.</title>
        <authorList>
            <person name="Kim D.H."/>
            <person name="Kim D.-U."/>
        </authorList>
    </citation>
    <scope>NUCLEOTIDE SEQUENCE [LARGE SCALE GENOMIC DNA]</scope>
    <source>
        <strain evidence="2 3">DB0629</strain>
    </source>
</reference>
<dbReference type="Proteomes" id="UP000562984">
    <property type="component" value="Unassembled WGS sequence"/>
</dbReference>
<evidence type="ECO:0000313" key="2">
    <source>
        <dbReference type="EMBL" id="NNG37493.1"/>
    </source>
</evidence>
<proteinExistence type="predicted"/>
<keyword evidence="3" id="KW-1185">Reference proteome</keyword>
<feature type="compositionally biased region" description="Pro residues" evidence="1">
    <location>
        <begin position="51"/>
        <end position="63"/>
    </location>
</feature>
<protein>
    <submittedName>
        <fullName evidence="2">Uncharacterized protein</fullName>
    </submittedName>
</protein>
<feature type="compositionally biased region" description="Low complexity" evidence="1">
    <location>
        <begin position="75"/>
        <end position="99"/>
    </location>
</feature>
<dbReference type="RefSeq" id="WP_171201191.1">
    <property type="nucleotide sequence ID" value="NZ_JABEND010000014.1"/>
</dbReference>